<keyword evidence="4" id="KW-1185">Reference proteome</keyword>
<dbReference type="InterPro" id="IPR004365">
    <property type="entry name" value="NA-bd_OB_tRNA"/>
</dbReference>
<dbReference type="Pfam" id="PF01336">
    <property type="entry name" value="tRNA_anti-codon"/>
    <property type="match status" value="1"/>
</dbReference>
<dbReference type="AlphaFoldDB" id="A0A6I0FAE6"/>
<dbReference type="Pfam" id="PF01966">
    <property type="entry name" value="HD"/>
    <property type="match status" value="1"/>
</dbReference>
<dbReference type="InterPro" id="IPR003607">
    <property type="entry name" value="HD/PDEase_dom"/>
</dbReference>
<dbReference type="PANTHER" id="PTHR37294">
    <property type="entry name" value="3'-5' EXORIBONUCLEASE YHAM"/>
    <property type="match status" value="1"/>
</dbReference>
<dbReference type="GO" id="GO:0003676">
    <property type="term" value="F:nucleic acid binding"/>
    <property type="evidence" value="ECO:0007669"/>
    <property type="project" value="InterPro"/>
</dbReference>
<keyword evidence="1" id="KW-0378">Hydrolase</keyword>
<proteinExistence type="predicted"/>
<name>A0A6I0FAE6_9FIRM</name>
<accession>A0A6I0FAE6</accession>
<dbReference type="Gene3D" id="1.10.3210.10">
    <property type="entry name" value="Hypothetical protein af1432"/>
    <property type="match status" value="1"/>
</dbReference>
<dbReference type="GO" id="GO:0031125">
    <property type="term" value="P:rRNA 3'-end processing"/>
    <property type="evidence" value="ECO:0007669"/>
    <property type="project" value="TreeGrafter"/>
</dbReference>
<sequence length="322" mass="37141">MLIKQLININKDHVNQIIEAIALVADMKIKLTKSEKKYVDLVLQDASKQIDAKFWDYDEKQEFFKGLKSNQPVSIKAVVGEYQGALQLTIKEIDLINDTEVDIRSLTPTSDWEIESMKKGLQYFYDKVQRPHLKTLLDKMIFATDHYEKFCTYPAARRVHHNFYHGLLQHVLEVLKYAYTVATTKKLSERQMERLIVMAFLHDWAKIWEYKQLPETGFTEEGSMLGHIFLGAHATLNTIEEIEGFDNDDKLIILNGILGHHGKLEFGSPVLPKTVEAQILHHADIMSGDVESILSFMKEEEGKEDSFTGKLWNMGTEFYKKG</sequence>
<dbReference type="InterPro" id="IPR006674">
    <property type="entry name" value="HD_domain"/>
</dbReference>
<dbReference type="SMART" id="SM00471">
    <property type="entry name" value="HDc"/>
    <property type="match status" value="1"/>
</dbReference>
<reference evidence="3 4" key="1">
    <citation type="submission" date="2019-10" db="EMBL/GenBank/DDBJ databases">
        <title>Alkaliphilus serpentinus sp. nov. and Alkaliphilus pronyensis sp. nov., two novel anaerobic alkaliphilic species isolated from the serpentinized-hosted hydrothermal field of the Prony Bay (New Caledonia).</title>
        <authorList>
            <person name="Postec A."/>
        </authorList>
    </citation>
    <scope>NUCLEOTIDE SEQUENCE [LARGE SCALE GENOMIC DNA]</scope>
    <source>
        <strain evidence="3 4">LacV</strain>
    </source>
</reference>
<organism evidence="3 4">
    <name type="scientific">Alkaliphilus pronyensis</name>
    <dbReference type="NCBI Taxonomy" id="1482732"/>
    <lineage>
        <taxon>Bacteria</taxon>
        <taxon>Bacillati</taxon>
        <taxon>Bacillota</taxon>
        <taxon>Clostridia</taxon>
        <taxon>Peptostreptococcales</taxon>
        <taxon>Natronincolaceae</taxon>
        <taxon>Alkaliphilus</taxon>
    </lineage>
</organism>
<evidence type="ECO:0000313" key="4">
    <source>
        <dbReference type="Proteomes" id="UP000432715"/>
    </source>
</evidence>
<dbReference type="CDD" id="cd00077">
    <property type="entry name" value="HDc"/>
    <property type="match status" value="1"/>
</dbReference>
<evidence type="ECO:0000313" key="3">
    <source>
        <dbReference type="EMBL" id="KAB3534143.1"/>
    </source>
</evidence>
<dbReference type="SUPFAM" id="SSF109604">
    <property type="entry name" value="HD-domain/PDEase-like"/>
    <property type="match status" value="1"/>
</dbReference>
<evidence type="ECO:0000259" key="2">
    <source>
        <dbReference type="SMART" id="SM00471"/>
    </source>
</evidence>
<feature type="domain" description="HD/PDEase" evidence="2">
    <location>
        <begin position="163"/>
        <end position="298"/>
    </location>
</feature>
<dbReference type="GO" id="GO:0016787">
    <property type="term" value="F:hydrolase activity"/>
    <property type="evidence" value="ECO:0007669"/>
    <property type="project" value="UniProtKB-KW"/>
</dbReference>
<dbReference type="RefSeq" id="WP_151861364.1">
    <property type="nucleotide sequence ID" value="NZ_WBZC01000031.1"/>
</dbReference>
<dbReference type="Gene3D" id="2.40.50.140">
    <property type="entry name" value="Nucleic acid-binding proteins"/>
    <property type="match status" value="1"/>
</dbReference>
<dbReference type="PANTHER" id="PTHR37294:SF1">
    <property type="entry name" value="3'-5' EXORIBONUCLEASE YHAM"/>
    <property type="match status" value="1"/>
</dbReference>
<protein>
    <submittedName>
        <fullName evidence="3">HD domain-containing protein</fullName>
    </submittedName>
</protein>
<dbReference type="InterPro" id="IPR050798">
    <property type="entry name" value="YhaM_exoribonuc/phosphodiest"/>
</dbReference>
<dbReference type="Proteomes" id="UP000432715">
    <property type="component" value="Unassembled WGS sequence"/>
</dbReference>
<dbReference type="InterPro" id="IPR012340">
    <property type="entry name" value="NA-bd_OB-fold"/>
</dbReference>
<evidence type="ECO:0000256" key="1">
    <source>
        <dbReference type="ARBA" id="ARBA00022801"/>
    </source>
</evidence>
<gene>
    <name evidence="3" type="ORF">F8154_09400</name>
</gene>
<dbReference type="CDD" id="cd04492">
    <property type="entry name" value="YhaM_OBF_like"/>
    <property type="match status" value="1"/>
</dbReference>
<dbReference type="EMBL" id="WBZC01000031">
    <property type="protein sequence ID" value="KAB3534143.1"/>
    <property type="molecule type" value="Genomic_DNA"/>
</dbReference>
<comment type="caution">
    <text evidence="3">The sequence shown here is derived from an EMBL/GenBank/DDBJ whole genome shotgun (WGS) entry which is preliminary data.</text>
</comment>
<dbReference type="OrthoDB" id="9778453at2"/>